<evidence type="ECO:0000313" key="2">
    <source>
        <dbReference type="EMBL" id="TMM51599.1"/>
    </source>
</evidence>
<dbReference type="EMBL" id="VANS01000003">
    <property type="protein sequence ID" value="TMM51599.1"/>
    <property type="molecule type" value="Genomic_DNA"/>
</dbReference>
<keyword evidence="3" id="KW-1185">Reference proteome</keyword>
<gene>
    <name evidence="2" type="ORF">FDT80_12625</name>
</gene>
<evidence type="ECO:0000256" key="1">
    <source>
        <dbReference type="SAM" id="SignalP"/>
    </source>
</evidence>
<reference evidence="2 3" key="1">
    <citation type="submission" date="2019-05" db="EMBL/GenBank/DDBJ databases">
        <title>Sulfitobacter sabulilitoris sp. nov., isolated from a marine sand.</title>
        <authorList>
            <person name="Yoon J.-H."/>
        </authorList>
    </citation>
    <scope>NUCLEOTIDE SEQUENCE [LARGE SCALE GENOMIC DNA]</scope>
    <source>
        <strain evidence="2 3">HSMS-29</strain>
    </source>
</reference>
<proteinExistence type="predicted"/>
<dbReference type="RefSeq" id="WP_138662674.1">
    <property type="nucleotide sequence ID" value="NZ_VANS01000003.1"/>
</dbReference>
<dbReference type="OrthoDB" id="9810895at2"/>
<comment type="caution">
    <text evidence="2">The sequence shown here is derived from an EMBL/GenBank/DDBJ whole genome shotgun (WGS) entry which is preliminary data.</text>
</comment>
<feature type="signal peptide" evidence="1">
    <location>
        <begin position="1"/>
        <end position="29"/>
    </location>
</feature>
<keyword evidence="1" id="KW-0732">Signal</keyword>
<organism evidence="2 3">
    <name type="scientific">Sulfitobacter sabulilitoris</name>
    <dbReference type="NCBI Taxonomy" id="2562655"/>
    <lineage>
        <taxon>Bacteria</taxon>
        <taxon>Pseudomonadati</taxon>
        <taxon>Pseudomonadota</taxon>
        <taxon>Alphaproteobacteria</taxon>
        <taxon>Rhodobacterales</taxon>
        <taxon>Roseobacteraceae</taxon>
        <taxon>Sulfitobacter</taxon>
    </lineage>
</organism>
<protein>
    <recommendedName>
        <fullName evidence="4">Transmembrane protein</fullName>
    </recommendedName>
</protein>
<dbReference type="Proteomes" id="UP000309550">
    <property type="component" value="Unassembled WGS sequence"/>
</dbReference>
<evidence type="ECO:0000313" key="3">
    <source>
        <dbReference type="Proteomes" id="UP000309550"/>
    </source>
</evidence>
<feature type="chain" id="PRO_5024422569" description="Transmembrane protein" evidence="1">
    <location>
        <begin position="30"/>
        <end position="110"/>
    </location>
</feature>
<accession>A0A5S3PCK6</accession>
<dbReference type="AlphaFoldDB" id="A0A5S3PCK6"/>
<name>A0A5S3PCK6_9RHOB</name>
<evidence type="ECO:0008006" key="4">
    <source>
        <dbReference type="Google" id="ProtNLM"/>
    </source>
</evidence>
<sequence>MTRYSKMFHLGALTTAAALVIVTTTDALAQSPRNCGPREVVVTRLAEGYGETRQAIGLAANAALMEIFASTETGSWTITVTLPGGLTCLMASGQSYEALSEPLPARGIPS</sequence>